<protein>
    <recommendedName>
        <fullName evidence="7 8">Alanine dehydrogenase</fullName>
        <ecNumber evidence="3 8">1.4.1.1</ecNumber>
    </recommendedName>
</protein>
<evidence type="ECO:0000256" key="8">
    <source>
        <dbReference type="PIRNR" id="PIRNR000183"/>
    </source>
</evidence>
<dbReference type="PANTHER" id="PTHR42795:SF1">
    <property type="entry name" value="ALANINE DEHYDROGENASE"/>
    <property type="match status" value="1"/>
</dbReference>
<reference evidence="16 18" key="2">
    <citation type="submission" date="2020-07" db="EMBL/GenBank/DDBJ databases">
        <title>Sequencing the genomes of 1000 actinobacteria strains.</title>
        <authorList>
            <person name="Klenk H.-P."/>
        </authorList>
    </citation>
    <scope>NUCLEOTIDE SEQUENCE [LARGE SCALE GENOMIC DNA]</scope>
    <source>
        <strain evidence="16 18">DSM 10309</strain>
    </source>
</reference>
<comment type="catalytic activity">
    <reaction evidence="8">
        <text>L-alanine + NAD(+) + H2O = pyruvate + NH4(+) + NADH + H(+)</text>
        <dbReference type="Rhea" id="RHEA:18405"/>
        <dbReference type="ChEBI" id="CHEBI:15361"/>
        <dbReference type="ChEBI" id="CHEBI:15377"/>
        <dbReference type="ChEBI" id="CHEBI:15378"/>
        <dbReference type="ChEBI" id="CHEBI:28938"/>
        <dbReference type="ChEBI" id="CHEBI:57540"/>
        <dbReference type="ChEBI" id="CHEBI:57945"/>
        <dbReference type="ChEBI" id="CHEBI:57972"/>
        <dbReference type="EC" id="1.4.1.1"/>
    </reaction>
</comment>
<dbReference type="SMART" id="SM01003">
    <property type="entry name" value="AlaDh_PNT_N"/>
    <property type="match status" value="1"/>
</dbReference>
<evidence type="ECO:0000256" key="12">
    <source>
        <dbReference type="SAM" id="MobiDB-lite"/>
    </source>
</evidence>
<feature type="binding site" evidence="11">
    <location>
        <position position="227"/>
    </location>
    <ligand>
        <name>NAD(+)</name>
        <dbReference type="ChEBI" id="CHEBI:57540"/>
    </ligand>
</feature>
<dbReference type="Pfam" id="PF01262">
    <property type="entry name" value="AlaDh_PNT_C"/>
    <property type="match status" value="1"/>
</dbReference>
<feature type="binding site" evidence="11">
    <location>
        <position position="222"/>
    </location>
    <ligand>
        <name>NAD(+)</name>
        <dbReference type="ChEBI" id="CHEBI:57540"/>
    </ligand>
</feature>
<dbReference type="Proteomes" id="UP000321154">
    <property type="component" value="Unassembled WGS sequence"/>
</dbReference>
<feature type="binding site" evidence="11">
    <location>
        <begin position="322"/>
        <end position="325"/>
    </location>
    <ligand>
        <name>NAD(+)</name>
        <dbReference type="ChEBI" id="CHEBI:57540"/>
    </ligand>
</feature>
<evidence type="ECO:0000313" key="15">
    <source>
        <dbReference type="EMBL" id="GEK84293.1"/>
    </source>
</evidence>
<evidence type="ECO:0000256" key="6">
    <source>
        <dbReference type="ARBA" id="ARBA00065528"/>
    </source>
</evidence>
<feature type="binding site" evidence="10">
    <location>
        <position position="99"/>
    </location>
    <ligand>
        <name>substrate</name>
    </ligand>
</feature>
<evidence type="ECO:0000256" key="10">
    <source>
        <dbReference type="PIRSR" id="PIRSR000183-2"/>
    </source>
</evidence>
<feature type="domain" description="Alanine dehydrogenase/pyridine nucleotide transhydrogenase N-terminal" evidence="14">
    <location>
        <begin position="28"/>
        <end position="161"/>
    </location>
</feature>
<dbReference type="InterPro" id="IPR036291">
    <property type="entry name" value="NAD(P)-bd_dom_sf"/>
</dbReference>
<comment type="caution">
    <text evidence="16">The sequence shown here is derived from an EMBL/GenBank/DDBJ whole genome shotgun (WGS) entry which is preliminary data.</text>
</comment>
<dbReference type="GO" id="GO:0005886">
    <property type="term" value="C:plasma membrane"/>
    <property type="evidence" value="ECO:0007669"/>
    <property type="project" value="TreeGrafter"/>
</dbReference>
<dbReference type="Proteomes" id="UP000522688">
    <property type="component" value="Unassembled WGS sequence"/>
</dbReference>
<dbReference type="GO" id="GO:0042853">
    <property type="term" value="P:L-alanine catabolic process"/>
    <property type="evidence" value="ECO:0007669"/>
    <property type="project" value="UniProtKB-UniPathway"/>
</dbReference>
<dbReference type="PANTHER" id="PTHR42795">
    <property type="entry name" value="ALANINE DEHYDROGENASE"/>
    <property type="match status" value="1"/>
</dbReference>
<dbReference type="PROSITE" id="PS00837">
    <property type="entry name" value="ALADH_PNT_2"/>
    <property type="match status" value="1"/>
</dbReference>
<organism evidence="16 18">
    <name type="scientific">Frigoribacterium faeni</name>
    <dbReference type="NCBI Taxonomy" id="145483"/>
    <lineage>
        <taxon>Bacteria</taxon>
        <taxon>Bacillati</taxon>
        <taxon>Actinomycetota</taxon>
        <taxon>Actinomycetes</taxon>
        <taxon>Micrococcales</taxon>
        <taxon>Microbacteriaceae</taxon>
        <taxon>Frigoribacterium</taxon>
    </lineage>
</organism>
<evidence type="ECO:0000256" key="11">
    <source>
        <dbReference type="PIRSR" id="PIRSR000183-3"/>
    </source>
</evidence>
<dbReference type="NCBIfam" id="TIGR00518">
    <property type="entry name" value="alaDH"/>
    <property type="match status" value="1"/>
</dbReference>
<name>A0A7W3JKD3_9MICO</name>
<dbReference type="GO" id="GO:0000286">
    <property type="term" value="F:alanine dehydrogenase activity"/>
    <property type="evidence" value="ECO:0007669"/>
    <property type="project" value="UniProtKB-UniRule"/>
</dbReference>
<feature type="region of interest" description="Disordered" evidence="12">
    <location>
        <begin position="1"/>
        <end position="27"/>
    </location>
</feature>
<dbReference type="InterPro" id="IPR008141">
    <property type="entry name" value="Ala_DH"/>
</dbReference>
<evidence type="ECO:0000256" key="2">
    <source>
        <dbReference type="ARBA" id="ARBA00005689"/>
    </source>
</evidence>
<comment type="subunit">
    <text evidence="6">Homohexamer. Trimer of dimers.</text>
</comment>
<dbReference type="EMBL" id="JACGWW010000005">
    <property type="protein sequence ID" value="MBA8814502.1"/>
    <property type="molecule type" value="Genomic_DNA"/>
</dbReference>
<evidence type="ECO:0000313" key="18">
    <source>
        <dbReference type="Proteomes" id="UP000522688"/>
    </source>
</evidence>
<comment type="function">
    <text evidence="8">Catalyzes the reversible reductive amination of pyruvate to L-alanine.</text>
</comment>
<keyword evidence="5 8" id="KW-0520">NAD</keyword>
<dbReference type="AlphaFoldDB" id="A0A7W3JKD3"/>
<dbReference type="FunFam" id="3.40.50.720:FF:000049">
    <property type="entry name" value="Alanine dehydrogenase"/>
    <property type="match status" value="1"/>
</dbReference>
<dbReference type="PROSITE" id="PS00836">
    <property type="entry name" value="ALADH_PNT_1"/>
    <property type="match status" value="1"/>
</dbReference>
<evidence type="ECO:0000256" key="5">
    <source>
        <dbReference type="ARBA" id="ARBA00023027"/>
    </source>
</evidence>
<evidence type="ECO:0000256" key="3">
    <source>
        <dbReference type="ARBA" id="ARBA00012897"/>
    </source>
</evidence>
<evidence type="ECO:0000313" key="17">
    <source>
        <dbReference type="Proteomes" id="UP000321154"/>
    </source>
</evidence>
<feature type="binding site" evidence="10">
    <location>
        <position position="39"/>
    </location>
    <ligand>
        <name>substrate</name>
    </ligand>
</feature>
<gene>
    <name evidence="16" type="ORF">FB463_002775</name>
    <name evidence="15" type="ORF">FFA01_26020</name>
</gene>
<dbReference type="InterPro" id="IPR007886">
    <property type="entry name" value="AlaDH/PNT_N"/>
</dbReference>
<dbReference type="CDD" id="cd05305">
    <property type="entry name" value="L-AlaDH"/>
    <property type="match status" value="1"/>
</dbReference>
<dbReference type="PIRSF" id="PIRSF000183">
    <property type="entry name" value="Alanine_dh"/>
    <property type="match status" value="1"/>
</dbReference>
<dbReference type="InterPro" id="IPR007698">
    <property type="entry name" value="AlaDH/PNT_NAD(H)-bd"/>
</dbReference>
<dbReference type="EC" id="1.4.1.1" evidence="3 8"/>
<keyword evidence="11" id="KW-0547">Nucleotide-binding</keyword>
<feature type="active site" description="Proton donor/acceptor" evidence="9">
    <location>
        <position position="120"/>
    </location>
</feature>
<dbReference type="GO" id="GO:0000166">
    <property type="term" value="F:nucleotide binding"/>
    <property type="evidence" value="ECO:0007669"/>
    <property type="project" value="UniProtKB-KW"/>
</dbReference>
<sequence>MIASIVSTISDDRPREGPDPTGDPMRVGVPTEIKNNENRVAITPAGVDALVRRGHEVLVESGAGVGSRILDADYLAAGATIVATAAEVWSGADLLLKVKEPIAAEHPLLREGQVLFTYLHLAADRELTEALVASGTTAVAYETVQLPDRSLPLLQPMSEVAGRLSITVGAYQLMRASGGRGTLLGGVPGTPRAKVVVIGGGVAGEHAAANALGLGADVTVIDLSLPRLRALEARFDGRIQTRPSTPLEIAAQVREADLVIGSVLIPGAAAPKLVTDEMVASMKSGAVLVDIAIDQGGCFEGSHPTTHDDPTFAVHDAVYYCVANMPGAVPETSTRALTNATLPYVVALADRGWRAATAADPALAAGVNVHAGAVTNAGVAAALGMPLASLEPLGA</sequence>
<comment type="similarity">
    <text evidence="2 8">Belongs to the AlaDH/PNT family.</text>
</comment>
<feature type="binding site" evidence="11">
    <location>
        <position position="158"/>
    </location>
    <ligand>
        <name>NAD(+)</name>
        <dbReference type="ChEBI" id="CHEBI:57540"/>
    </ligand>
</feature>
<keyword evidence="4 8" id="KW-0560">Oxidoreductase</keyword>
<accession>A0A7W3JKD3</accession>
<evidence type="ECO:0000259" key="14">
    <source>
        <dbReference type="SMART" id="SM01003"/>
    </source>
</evidence>
<feature type="binding site" evidence="11">
    <location>
        <begin position="291"/>
        <end position="294"/>
    </location>
    <ligand>
        <name>NAD(+)</name>
        <dbReference type="ChEBI" id="CHEBI:57540"/>
    </ligand>
</feature>
<feature type="active site" description="Proton donor/acceptor" evidence="9">
    <location>
        <position position="294"/>
    </location>
</feature>
<keyword evidence="17" id="KW-1185">Reference proteome</keyword>
<evidence type="ECO:0000256" key="1">
    <source>
        <dbReference type="ARBA" id="ARBA00005206"/>
    </source>
</evidence>
<dbReference type="UniPathway" id="UPA00527">
    <property type="reaction ID" value="UER00585"/>
</dbReference>
<evidence type="ECO:0000313" key="16">
    <source>
        <dbReference type="EMBL" id="MBA8814502.1"/>
    </source>
</evidence>
<dbReference type="InterPro" id="IPR008142">
    <property type="entry name" value="AlaDH/PNT_CS1"/>
</dbReference>
<feature type="binding site" evidence="11">
    <location>
        <begin position="263"/>
        <end position="264"/>
    </location>
    <ligand>
        <name>NAD(+)</name>
        <dbReference type="ChEBI" id="CHEBI:57540"/>
    </ligand>
</feature>
<dbReference type="EMBL" id="BJUV01000032">
    <property type="protein sequence ID" value="GEK84293.1"/>
    <property type="molecule type" value="Genomic_DNA"/>
</dbReference>
<dbReference type="InterPro" id="IPR008143">
    <property type="entry name" value="Ala_DH/PNT_CS2"/>
</dbReference>
<dbReference type="Pfam" id="PF05222">
    <property type="entry name" value="AlaDh_PNT_N"/>
    <property type="match status" value="1"/>
</dbReference>
<dbReference type="SUPFAM" id="SSF52283">
    <property type="entry name" value="Formate/glycerate dehydrogenase catalytic domain-like"/>
    <property type="match status" value="1"/>
</dbReference>
<feature type="binding site" evidence="11">
    <location>
        <position position="244"/>
    </location>
    <ligand>
        <name>NAD(+)</name>
        <dbReference type="ChEBI" id="CHEBI:57540"/>
    </ligand>
</feature>
<feature type="domain" description="Alanine dehydrogenase/pyridine nucleotide transhydrogenase NAD(H)-binding" evidence="13">
    <location>
        <begin position="173"/>
        <end position="321"/>
    </location>
</feature>
<dbReference type="SMART" id="SM01002">
    <property type="entry name" value="AlaDh_PNT_C"/>
    <property type="match status" value="1"/>
</dbReference>
<proteinExistence type="inferred from homology"/>
<dbReference type="SUPFAM" id="SSF51735">
    <property type="entry name" value="NAD(P)-binding Rossmann-fold domains"/>
    <property type="match status" value="1"/>
</dbReference>
<evidence type="ECO:0000256" key="4">
    <source>
        <dbReference type="ARBA" id="ARBA00023002"/>
    </source>
</evidence>
<reference evidence="15 17" key="1">
    <citation type="submission" date="2019-07" db="EMBL/GenBank/DDBJ databases">
        <title>Whole genome shotgun sequence of Frigoribacterium faeni NBRC 103066.</title>
        <authorList>
            <person name="Hosoyama A."/>
            <person name="Uohara A."/>
            <person name="Ohji S."/>
            <person name="Ichikawa N."/>
        </authorList>
    </citation>
    <scope>NUCLEOTIDE SEQUENCE [LARGE SCALE GENOMIC DNA]</scope>
    <source>
        <strain evidence="15 17">NBRC 103066</strain>
    </source>
</reference>
<evidence type="ECO:0000259" key="13">
    <source>
        <dbReference type="SMART" id="SM01002"/>
    </source>
</evidence>
<comment type="pathway">
    <text evidence="1 8">Amino-acid degradation; L-alanine degradation via dehydrogenase pathway; NH(3) and pyruvate from L-alanine: step 1/1.</text>
</comment>
<evidence type="ECO:0000256" key="9">
    <source>
        <dbReference type="PIRSR" id="PIRSR000183-1"/>
    </source>
</evidence>
<evidence type="ECO:0000256" key="7">
    <source>
        <dbReference type="ARBA" id="ARBA00072341"/>
    </source>
</evidence>
<dbReference type="Gene3D" id="3.40.50.720">
    <property type="entry name" value="NAD(P)-binding Rossmann-like Domain"/>
    <property type="match status" value="2"/>
</dbReference>